<organism evidence="2 3">
    <name type="scientific">Habropoda laboriosa</name>
    <dbReference type="NCBI Taxonomy" id="597456"/>
    <lineage>
        <taxon>Eukaryota</taxon>
        <taxon>Metazoa</taxon>
        <taxon>Ecdysozoa</taxon>
        <taxon>Arthropoda</taxon>
        <taxon>Hexapoda</taxon>
        <taxon>Insecta</taxon>
        <taxon>Pterygota</taxon>
        <taxon>Neoptera</taxon>
        <taxon>Endopterygota</taxon>
        <taxon>Hymenoptera</taxon>
        <taxon>Apocrita</taxon>
        <taxon>Aculeata</taxon>
        <taxon>Apoidea</taxon>
        <taxon>Anthophila</taxon>
        <taxon>Apidae</taxon>
        <taxon>Habropoda</taxon>
    </lineage>
</organism>
<dbReference type="EMBL" id="KQ414666">
    <property type="protein sequence ID" value="KOC64938.1"/>
    <property type="molecule type" value="Genomic_DNA"/>
</dbReference>
<feature type="compositionally biased region" description="Basic and acidic residues" evidence="1">
    <location>
        <begin position="144"/>
        <end position="174"/>
    </location>
</feature>
<keyword evidence="3" id="KW-1185">Reference proteome</keyword>
<feature type="region of interest" description="Disordered" evidence="1">
    <location>
        <begin position="203"/>
        <end position="225"/>
    </location>
</feature>
<evidence type="ECO:0000256" key="1">
    <source>
        <dbReference type="SAM" id="MobiDB-lite"/>
    </source>
</evidence>
<accession>A0A0L7R284</accession>
<evidence type="ECO:0000313" key="2">
    <source>
        <dbReference type="EMBL" id="KOC64938.1"/>
    </source>
</evidence>
<dbReference type="AlphaFoldDB" id="A0A0L7R284"/>
<dbReference type="Proteomes" id="UP000053825">
    <property type="component" value="Unassembled WGS sequence"/>
</dbReference>
<proteinExistence type="predicted"/>
<feature type="region of interest" description="Disordered" evidence="1">
    <location>
        <begin position="137"/>
        <end position="177"/>
    </location>
</feature>
<protein>
    <submittedName>
        <fullName evidence="2">Uncharacterized protein</fullName>
    </submittedName>
</protein>
<gene>
    <name evidence="2" type="ORF">WH47_04527</name>
</gene>
<evidence type="ECO:0000313" key="3">
    <source>
        <dbReference type="Proteomes" id="UP000053825"/>
    </source>
</evidence>
<feature type="non-terminal residue" evidence="2">
    <location>
        <position position="1"/>
    </location>
</feature>
<sequence>VGRYREKQYQLAAQKHNETYLKYDYYQQIAKYFERECQIAKHYDSWNYKSLDPKGEIEKAKKAERLRARRNKLRILLKEEDETYRGELEERKRVKSRPEETSLERLREKLRERRVEQSLYLPRTCRRYQSYFVCPTQSNSSRWTKPDKFPQRQDTADSQEDVSHHYASEGERPNSKYSARYARRSLENTNVRFEDGEYTLNRTPSRASLSYGHISPNGDDPVLVDNKENNESRLLIDSEKDRVTTSRPFSSEEQFRLRDAHNDGLDQNSMDHLREDSDMYRVDSPVEHDMKEDQATTRNDTRQFEVEKSMPWLRMIPGDKNLSKPMFLYLTHKELKCKIEDLAKRETHACNKHCWDEALRLRDMRNKMELLREKKLYHMDTLDIDEDSRMLALVNIDKREAELTEREKVCMDSTMYNEDAKALWKKWVQEDEMFAIRDARLEREKLMNSLEKEWQNLAIRDKERISLSYQSVMNDSDLQEEHKLSAAINASRMKSSSGSLK</sequence>
<dbReference type="OrthoDB" id="7675441at2759"/>
<reference evidence="2 3" key="1">
    <citation type="submission" date="2015-07" db="EMBL/GenBank/DDBJ databases">
        <title>The genome of Habropoda laboriosa.</title>
        <authorList>
            <person name="Pan H."/>
            <person name="Kapheim K."/>
        </authorList>
    </citation>
    <scope>NUCLEOTIDE SEQUENCE [LARGE SCALE GENOMIC DNA]</scope>
    <source>
        <strain evidence="2">0110345459</strain>
    </source>
</reference>
<name>A0A0L7R284_9HYME</name>